<feature type="domain" description="Thioesterase" evidence="3">
    <location>
        <begin position="13"/>
        <end position="89"/>
    </location>
</feature>
<organism evidence="4 5">
    <name type="scientific">Campylobacter geochelonis</name>
    <dbReference type="NCBI Taxonomy" id="1780362"/>
    <lineage>
        <taxon>Bacteria</taxon>
        <taxon>Pseudomonadati</taxon>
        <taxon>Campylobacterota</taxon>
        <taxon>Epsilonproteobacteria</taxon>
        <taxon>Campylobacterales</taxon>
        <taxon>Campylobacteraceae</taxon>
        <taxon>Campylobacter</taxon>
    </lineage>
</organism>
<evidence type="ECO:0000313" key="4">
    <source>
        <dbReference type="EMBL" id="CZE49106.1"/>
    </source>
</evidence>
<dbReference type="Gene3D" id="3.10.129.10">
    <property type="entry name" value="Hotdog Thioesterase"/>
    <property type="match status" value="1"/>
</dbReference>
<dbReference type="GO" id="GO:0047617">
    <property type="term" value="F:fatty acyl-CoA hydrolase activity"/>
    <property type="evidence" value="ECO:0007669"/>
    <property type="project" value="TreeGrafter"/>
</dbReference>
<evidence type="ECO:0000313" key="5">
    <source>
        <dbReference type="Proteomes" id="UP000069632"/>
    </source>
</evidence>
<dbReference type="PROSITE" id="PS01328">
    <property type="entry name" value="4HBCOA_THIOESTERASE"/>
    <property type="match status" value="1"/>
</dbReference>
<dbReference type="Proteomes" id="UP000069632">
    <property type="component" value="Unassembled WGS sequence"/>
</dbReference>
<dbReference type="InterPro" id="IPR006683">
    <property type="entry name" value="Thioestr_dom"/>
</dbReference>
<keyword evidence="5" id="KW-1185">Reference proteome</keyword>
<dbReference type="CDD" id="cd00586">
    <property type="entry name" value="4HBT"/>
    <property type="match status" value="1"/>
</dbReference>
<dbReference type="OrthoDB" id="9808429at2"/>
<dbReference type="SUPFAM" id="SSF54637">
    <property type="entry name" value="Thioesterase/thiol ester dehydrase-isomerase"/>
    <property type="match status" value="1"/>
</dbReference>
<gene>
    <name evidence="4" type="ORF">ERS672216_01752</name>
</gene>
<comment type="similarity">
    <text evidence="1">Belongs to the 4-hydroxybenzoyl-CoA thioesterase family.</text>
</comment>
<dbReference type="EC" id="3.1.2.-" evidence="4"/>
<name>A0A128ERQ2_9BACT</name>
<evidence type="ECO:0000259" key="3">
    <source>
        <dbReference type="Pfam" id="PF03061"/>
    </source>
</evidence>
<proteinExistence type="inferred from homology"/>
<evidence type="ECO:0000256" key="2">
    <source>
        <dbReference type="ARBA" id="ARBA00022801"/>
    </source>
</evidence>
<dbReference type="PANTHER" id="PTHR31793:SF37">
    <property type="entry name" value="ACYL-COA THIOESTER HYDROLASE YBGC"/>
    <property type="match status" value="1"/>
</dbReference>
<dbReference type="NCBIfam" id="TIGR00051">
    <property type="entry name" value="YbgC/FadM family acyl-CoA thioesterase"/>
    <property type="match status" value="1"/>
</dbReference>
<dbReference type="InterPro" id="IPR008272">
    <property type="entry name" value="HB-CoA_thioesterase_AS"/>
</dbReference>
<dbReference type="Pfam" id="PF03061">
    <property type="entry name" value="4HBT"/>
    <property type="match status" value="1"/>
</dbReference>
<dbReference type="AlphaFoldDB" id="A0A128ERQ2"/>
<dbReference type="InterPro" id="IPR050563">
    <property type="entry name" value="4-hydroxybenzoyl-CoA_TE"/>
</dbReference>
<dbReference type="PIRSF" id="PIRSF003230">
    <property type="entry name" value="YbgC"/>
    <property type="match status" value="1"/>
</dbReference>
<evidence type="ECO:0000256" key="1">
    <source>
        <dbReference type="ARBA" id="ARBA00005953"/>
    </source>
</evidence>
<protein>
    <submittedName>
        <fullName evidence="4">Thioesterase family protein</fullName>
        <ecNumber evidence="4">3.1.2.-</ecNumber>
    </submittedName>
</protein>
<dbReference type="PANTHER" id="PTHR31793">
    <property type="entry name" value="4-HYDROXYBENZOYL-COA THIOESTERASE FAMILY MEMBER"/>
    <property type="match status" value="1"/>
</dbReference>
<sequence>MKVRIYYEDTDAGGIVYHANYIKFCERARSEMFFNSSVAPFTPNRHFVVTTMEAKFIKPAFLGDLLEIKTSIKSAKKASAILHQEIYKVGSLNATCAPQLIFQADITVAFLVDKKLAKMDDEIVEFMKSKQEN</sequence>
<dbReference type="InterPro" id="IPR029069">
    <property type="entry name" value="HotDog_dom_sf"/>
</dbReference>
<accession>A0A128ERQ2</accession>
<dbReference type="RefSeq" id="WP_075495019.1">
    <property type="nucleotide sequence ID" value="NZ_CP053844.1"/>
</dbReference>
<dbReference type="InterPro" id="IPR006684">
    <property type="entry name" value="YbgC/YbaW"/>
</dbReference>
<dbReference type="EMBL" id="FIZP01000014">
    <property type="protein sequence ID" value="CZE49106.1"/>
    <property type="molecule type" value="Genomic_DNA"/>
</dbReference>
<reference evidence="4 5" key="1">
    <citation type="submission" date="2016-02" db="EMBL/GenBank/DDBJ databases">
        <authorList>
            <consortium name="Pathogen Informatics"/>
        </authorList>
    </citation>
    <scope>NUCLEOTIDE SEQUENCE [LARGE SCALE GENOMIC DNA]</scope>
    <source>
        <strain evidence="4 5">RC20</strain>
    </source>
</reference>
<keyword evidence="2 4" id="KW-0378">Hydrolase</keyword>